<dbReference type="AlphaFoldDB" id="A0A645BN27"/>
<name>A0A645BN27_9ZZZZ</name>
<organism evidence="1">
    <name type="scientific">bioreactor metagenome</name>
    <dbReference type="NCBI Taxonomy" id="1076179"/>
    <lineage>
        <taxon>unclassified sequences</taxon>
        <taxon>metagenomes</taxon>
        <taxon>ecological metagenomes</taxon>
    </lineage>
</organism>
<reference evidence="1" key="1">
    <citation type="submission" date="2019-08" db="EMBL/GenBank/DDBJ databases">
        <authorList>
            <person name="Kucharzyk K."/>
            <person name="Murdoch R.W."/>
            <person name="Higgins S."/>
            <person name="Loffler F."/>
        </authorList>
    </citation>
    <scope>NUCLEOTIDE SEQUENCE</scope>
</reference>
<proteinExistence type="predicted"/>
<protein>
    <submittedName>
        <fullName evidence="1">Uncharacterized protein</fullName>
    </submittedName>
</protein>
<accession>A0A645BN27</accession>
<evidence type="ECO:0000313" key="1">
    <source>
        <dbReference type="EMBL" id="MPM66528.1"/>
    </source>
</evidence>
<gene>
    <name evidence="1" type="ORF">SDC9_113437</name>
</gene>
<dbReference type="EMBL" id="VSSQ01021140">
    <property type="protein sequence ID" value="MPM66528.1"/>
    <property type="molecule type" value="Genomic_DNA"/>
</dbReference>
<sequence>MNLLHQLLAPLLRQLGKAQAQAFSVVLGVNAQVRVLDGLFNGFQGRCVPGLNHQGPGVRRGDGGNLLNGRGGPVIIHGNAVQHGGVGPAGTHGGKIRRHGLDALFHLVLVNLVLLFLHNGHSFTIVPIFSPHTARMIFSGSFRANKSTGMWLSMDKDVAVESITVRCWASTSS</sequence>
<comment type="caution">
    <text evidence="1">The sequence shown here is derived from an EMBL/GenBank/DDBJ whole genome shotgun (WGS) entry which is preliminary data.</text>
</comment>